<protein>
    <submittedName>
        <fullName evidence="2">NR LBD domain-containing protein</fullName>
    </submittedName>
</protein>
<sequence>MTKEEYVLLKIIIFCSSKSDEISDSGKALLTTEFHRYSRLLLNHLQAKYGDASGAVRYSQILSVMEAMIYYTQKAKEFYIYISTTEQSPPHSTMALLDQIII</sequence>
<dbReference type="WBParaSite" id="ES5_v2.g28352.t1">
    <property type="protein sequence ID" value="ES5_v2.g28352.t1"/>
    <property type="gene ID" value="ES5_v2.g28352"/>
</dbReference>
<name>A0AC34GFE1_9BILA</name>
<evidence type="ECO:0000313" key="2">
    <source>
        <dbReference type="WBParaSite" id="ES5_v2.g28352.t1"/>
    </source>
</evidence>
<evidence type="ECO:0000313" key="1">
    <source>
        <dbReference type="Proteomes" id="UP000887579"/>
    </source>
</evidence>
<organism evidence="1 2">
    <name type="scientific">Panagrolaimus sp. ES5</name>
    <dbReference type="NCBI Taxonomy" id="591445"/>
    <lineage>
        <taxon>Eukaryota</taxon>
        <taxon>Metazoa</taxon>
        <taxon>Ecdysozoa</taxon>
        <taxon>Nematoda</taxon>
        <taxon>Chromadorea</taxon>
        <taxon>Rhabditida</taxon>
        <taxon>Tylenchina</taxon>
        <taxon>Panagrolaimomorpha</taxon>
        <taxon>Panagrolaimoidea</taxon>
        <taxon>Panagrolaimidae</taxon>
        <taxon>Panagrolaimus</taxon>
    </lineage>
</organism>
<reference evidence="2" key="1">
    <citation type="submission" date="2022-11" db="UniProtKB">
        <authorList>
            <consortium name="WormBaseParasite"/>
        </authorList>
    </citation>
    <scope>IDENTIFICATION</scope>
</reference>
<proteinExistence type="predicted"/>
<dbReference type="Proteomes" id="UP000887579">
    <property type="component" value="Unplaced"/>
</dbReference>
<accession>A0AC34GFE1</accession>